<organism evidence="3 4">
    <name type="scientific">Palaeococcus pacificus DY20341</name>
    <dbReference type="NCBI Taxonomy" id="1343739"/>
    <lineage>
        <taxon>Archaea</taxon>
        <taxon>Methanobacteriati</taxon>
        <taxon>Methanobacteriota</taxon>
        <taxon>Thermococci</taxon>
        <taxon>Thermococcales</taxon>
        <taxon>Thermococcaceae</taxon>
        <taxon>Palaeococcus</taxon>
    </lineage>
</organism>
<dbReference type="InterPro" id="IPR041682">
    <property type="entry name" value="AAA_14"/>
</dbReference>
<gene>
    <name evidence="3" type="ORF">PAP_09760</name>
</gene>
<sequence length="436" mass="51836">MDRKELFKIILMESFERELPYGVEREYNIPLNLNHKAVSIVGPRRSGKTFLIFQLINKISNDVPRDRILYVNLEDDRILPLRENDLSLMLDAYYELFPENANEELYLFLDEVQNAPGWEAFVRRSLDRGLRVFVTGSSSKLLSREIATSLRGRSITFEIQPFSFREFLRAKGIVEDRAVYTSERFKIKALFHEYLKWGGFPEVVLMDDEFLKLRTLQEYFEVMFYKDIVERYNVKKFHVLRHLLKFLASNVSRYFSASSYYKFAKQELNVRKEDILHFTSYIEDAKMFFFLPIFSYSLKAQLRNPRKVYCVDTGLRNANTFLVSEDYGYLAENIVFLELRSRLLRNPSLELYYWREPRTQIEVDFVVKNGSNIQELIQVSWDIEESMDRGVRGMVRALDAFSMKEGVILTRDYEDIKKMDGKKIIFKPIWKWLLGQ</sequence>
<evidence type="ECO:0000259" key="2">
    <source>
        <dbReference type="Pfam" id="PF13635"/>
    </source>
</evidence>
<dbReference type="EMBL" id="CP006019">
    <property type="protein sequence ID" value="AIF70327.1"/>
    <property type="molecule type" value="Genomic_DNA"/>
</dbReference>
<dbReference type="KEGG" id="ppac:PAP_09760"/>
<dbReference type="Gene3D" id="3.40.50.300">
    <property type="entry name" value="P-loop containing nucleotide triphosphate hydrolases"/>
    <property type="match status" value="1"/>
</dbReference>
<dbReference type="Pfam" id="PF13635">
    <property type="entry name" value="DUF4143"/>
    <property type="match status" value="1"/>
</dbReference>
<evidence type="ECO:0008006" key="5">
    <source>
        <dbReference type="Google" id="ProtNLM"/>
    </source>
</evidence>
<accession>A0A075LWB5</accession>
<dbReference type="PANTHER" id="PTHR33295">
    <property type="entry name" value="ATPASE"/>
    <property type="match status" value="1"/>
</dbReference>
<feature type="domain" description="DUF4143" evidence="2">
    <location>
        <begin position="226"/>
        <end position="374"/>
    </location>
</feature>
<dbReference type="AlphaFoldDB" id="A0A075LWB5"/>
<reference evidence="3 4" key="2">
    <citation type="journal article" date="2015" name="Genome Announc.">
        <title>Complete Genome Sequence of Hyperthermophilic Piezophilic Archaeon Palaeococcus pacificus DY20341T, Isolated from Deep-Sea Hydrothermal Sediments.</title>
        <authorList>
            <person name="Zeng X."/>
            <person name="Jebbar M."/>
            <person name="Shao Z."/>
        </authorList>
    </citation>
    <scope>NUCLEOTIDE SEQUENCE [LARGE SCALE GENOMIC DNA]</scope>
    <source>
        <strain evidence="3 4">DY20341</strain>
    </source>
</reference>
<dbReference type="Proteomes" id="UP000027981">
    <property type="component" value="Chromosome"/>
</dbReference>
<dbReference type="HOGENOM" id="CLU_041527_0_0_2"/>
<name>A0A075LWB5_9EURY</name>
<dbReference type="InterPro" id="IPR025420">
    <property type="entry name" value="DUF4143"/>
</dbReference>
<evidence type="ECO:0000259" key="1">
    <source>
        <dbReference type="Pfam" id="PF13173"/>
    </source>
</evidence>
<dbReference type="PANTHER" id="PTHR33295:SF8">
    <property type="entry name" value="AAA+ ATPASE DOMAIN-CONTAINING PROTEIN"/>
    <property type="match status" value="1"/>
</dbReference>
<dbReference type="SUPFAM" id="SSF52540">
    <property type="entry name" value="P-loop containing nucleoside triphosphate hydrolases"/>
    <property type="match status" value="1"/>
</dbReference>
<evidence type="ECO:0000313" key="3">
    <source>
        <dbReference type="EMBL" id="AIF70327.1"/>
    </source>
</evidence>
<feature type="domain" description="AAA" evidence="1">
    <location>
        <begin position="35"/>
        <end position="168"/>
    </location>
</feature>
<dbReference type="Pfam" id="PF13173">
    <property type="entry name" value="AAA_14"/>
    <property type="match status" value="1"/>
</dbReference>
<reference evidence="4" key="1">
    <citation type="submission" date="2013-06" db="EMBL/GenBank/DDBJ databases">
        <title>Complete Genome Sequence of Hyperthermophilic Palaeococcus pacificus DY20341T, Isolated from a Deep-Sea Hydrothermal Sediments.</title>
        <authorList>
            <person name="Zeng X."/>
            <person name="Shao Z."/>
        </authorList>
    </citation>
    <scope>NUCLEOTIDE SEQUENCE [LARGE SCALE GENOMIC DNA]</scope>
    <source>
        <strain evidence="4">DY20341</strain>
    </source>
</reference>
<dbReference type="STRING" id="1343739.PAP_09760"/>
<keyword evidence="4" id="KW-1185">Reference proteome</keyword>
<protein>
    <recommendedName>
        <fullName evidence="5">ATPase</fullName>
    </recommendedName>
</protein>
<evidence type="ECO:0000313" key="4">
    <source>
        <dbReference type="Proteomes" id="UP000027981"/>
    </source>
</evidence>
<proteinExistence type="predicted"/>
<dbReference type="InterPro" id="IPR027417">
    <property type="entry name" value="P-loop_NTPase"/>
</dbReference>
<dbReference type="eggNOG" id="arCOG03167">
    <property type="taxonomic scope" value="Archaea"/>
</dbReference>